<dbReference type="AlphaFoldDB" id="A0A061E0F2"/>
<sequence length="108" mass="12669">MVMVVYDLEEYSKNGRPHSQKESLSLEPQLWWCRYLHADKVEWAKGLRDGLTLLLLTKVLHSEKEMMIRASEFLTKTMQKANKLKNLFSPIMVLLILSCLWKCVAQML</sequence>
<organism evidence="2 3">
    <name type="scientific">Theobroma cacao</name>
    <name type="common">Cacao</name>
    <name type="synonym">Cocoa</name>
    <dbReference type="NCBI Taxonomy" id="3641"/>
    <lineage>
        <taxon>Eukaryota</taxon>
        <taxon>Viridiplantae</taxon>
        <taxon>Streptophyta</taxon>
        <taxon>Embryophyta</taxon>
        <taxon>Tracheophyta</taxon>
        <taxon>Spermatophyta</taxon>
        <taxon>Magnoliopsida</taxon>
        <taxon>eudicotyledons</taxon>
        <taxon>Gunneridae</taxon>
        <taxon>Pentapetalae</taxon>
        <taxon>rosids</taxon>
        <taxon>malvids</taxon>
        <taxon>Malvales</taxon>
        <taxon>Malvaceae</taxon>
        <taxon>Byttnerioideae</taxon>
        <taxon>Theobroma</taxon>
    </lineage>
</organism>
<protein>
    <submittedName>
        <fullName evidence="2">Uncharacterized protein</fullName>
    </submittedName>
</protein>
<keyword evidence="3" id="KW-1185">Reference proteome</keyword>
<feature type="transmembrane region" description="Helical" evidence="1">
    <location>
        <begin position="87"/>
        <end position="105"/>
    </location>
</feature>
<name>A0A061E0F2_THECC</name>
<dbReference type="Proteomes" id="UP000026915">
    <property type="component" value="Chromosome 2"/>
</dbReference>
<evidence type="ECO:0000313" key="2">
    <source>
        <dbReference type="EMBL" id="EOX98455.1"/>
    </source>
</evidence>
<keyword evidence="1" id="KW-1133">Transmembrane helix</keyword>
<keyword evidence="1" id="KW-0812">Transmembrane</keyword>
<dbReference type="Gramene" id="EOX98455">
    <property type="protein sequence ID" value="EOX98455"/>
    <property type="gene ID" value="TCM_007213"/>
</dbReference>
<dbReference type="InParanoid" id="A0A061E0F2"/>
<keyword evidence="1" id="KW-0472">Membrane</keyword>
<dbReference type="HOGENOM" id="CLU_2201815_0_0_1"/>
<evidence type="ECO:0000313" key="3">
    <source>
        <dbReference type="Proteomes" id="UP000026915"/>
    </source>
</evidence>
<dbReference type="EMBL" id="CM001880">
    <property type="protein sequence ID" value="EOX98455.1"/>
    <property type="molecule type" value="Genomic_DNA"/>
</dbReference>
<proteinExistence type="predicted"/>
<evidence type="ECO:0000256" key="1">
    <source>
        <dbReference type="SAM" id="Phobius"/>
    </source>
</evidence>
<gene>
    <name evidence="2" type="ORF">TCM_007213</name>
</gene>
<accession>A0A061E0F2</accession>
<reference evidence="2 3" key="1">
    <citation type="journal article" date="2013" name="Genome Biol.">
        <title>The genome sequence of the most widely cultivated cacao type and its use to identify candidate genes regulating pod color.</title>
        <authorList>
            <person name="Motamayor J.C."/>
            <person name="Mockaitis K."/>
            <person name="Schmutz J."/>
            <person name="Haiminen N."/>
            <person name="Iii D.L."/>
            <person name="Cornejo O."/>
            <person name="Findley S.D."/>
            <person name="Zheng P."/>
            <person name="Utro F."/>
            <person name="Royaert S."/>
            <person name="Saski C."/>
            <person name="Jenkins J."/>
            <person name="Podicheti R."/>
            <person name="Zhao M."/>
            <person name="Scheffler B.E."/>
            <person name="Stack J.C."/>
            <person name="Feltus F.A."/>
            <person name="Mustiga G.M."/>
            <person name="Amores F."/>
            <person name="Phillips W."/>
            <person name="Marelli J.P."/>
            <person name="May G.D."/>
            <person name="Shapiro H."/>
            <person name="Ma J."/>
            <person name="Bustamante C.D."/>
            <person name="Schnell R.J."/>
            <person name="Main D."/>
            <person name="Gilbert D."/>
            <person name="Parida L."/>
            <person name="Kuhn D.N."/>
        </authorList>
    </citation>
    <scope>NUCLEOTIDE SEQUENCE [LARGE SCALE GENOMIC DNA]</scope>
    <source>
        <strain evidence="3">cv. Matina 1-6</strain>
    </source>
</reference>